<reference evidence="2" key="1">
    <citation type="submission" date="2025-08" db="UniProtKB">
        <authorList>
            <consortium name="RefSeq"/>
        </authorList>
    </citation>
    <scope>IDENTIFICATION</scope>
    <source>
        <tissue evidence="2">Leaves</tissue>
    </source>
</reference>
<accession>A0A2I4FXE8</accession>
<organism evidence="1 2">
    <name type="scientific">Juglans regia</name>
    <name type="common">English walnut</name>
    <dbReference type="NCBI Taxonomy" id="51240"/>
    <lineage>
        <taxon>Eukaryota</taxon>
        <taxon>Viridiplantae</taxon>
        <taxon>Streptophyta</taxon>
        <taxon>Embryophyta</taxon>
        <taxon>Tracheophyta</taxon>
        <taxon>Spermatophyta</taxon>
        <taxon>Magnoliopsida</taxon>
        <taxon>eudicotyledons</taxon>
        <taxon>Gunneridae</taxon>
        <taxon>Pentapetalae</taxon>
        <taxon>rosids</taxon>
        <taxon>fabids</taxon>
        <taxon>Fagales</taxon>
        <taxon>Juglandaceae</taxon>
        <taxon>Juglans</taxon>
    </lineage>
</organism>
<dbReference type="Pfam" id="PF13639">
    <property type="entry name" value="zf-RING_2"/>
    <property type="match status" value="1"/>
</dbReference>
<name>A0A2I4FXE8_JUGRE</name>
<dbReference type="GO" id="GO:0005737">
    <property type="term" value="C:cytoplasm"/>
    <property type="evidence" value="ECO:0000318"/>
    <property type="project" value="GO_Central"/>
</dbReference>
<dbReference type="GeneID" id="109002868"/>
<dbReference type="GO" id="GO:0061630">
    <property type="term" value="F:ubiquitin protein ligase activity"/>
    <property type="evidence" value="ECO:0000318"/>
    <property type="project" value="GO_Central"/>
</dbReference>
<evidence type="ECO:0000313" key="2">
    <source>
        <dbReference type="RefSeq" id="XP_018836329.2"/>
    </source>
</evidence>
<dbReference type="CDD" id="cd16448">
    <property type="entry name" value="RING-H2"/>
    <property type="match status" value="1"/>
</dbReference>
<dbReference type="InterPro" id="IPR001841">
    <property type="entry name" value="Znf_RING"/>
</dbReference>
<keyword evidence="1" id="KW-1185">Reference proteome</keyword>
<gene>
    <name evidence="2" type="primary">LOC109002868</name>
</gene>
<dbReference type="KEGG" id="jre:109002868"/>
<dbReference type="SUPFAM" id="SSF57850">
    <property type="entry name" value="RING/U-box"/>
    <property type="match status" value="1"/>
</dbReference>
<dbReference type="GO" id="GO:0016567">
    <property type="term" value="P:protein ubiquitination"/>
    <property type="evidence" value="ECO:0000318"/>
    <property type="project" value="GO_Central"/>
</dbReference>
<dbReference type="Proteomes" id="UP000235220">
    <property type="component" value="Chromosome 1"/>
</dbReference>
<proteinExistence type="predicted"/>
<sequence length="224" mass="25825">MAVESEYYTEPDDGSPLSEDELTLNFHVVKPQHPDEEERLVVFRVQRRLLASEESSKTVVPLLLSSTNIPQFFHDCPGFIDAVSECVGSLPRDTHCVHVYNVVLDIAETREFLWVFYFTSEELSSRDEAIYRLSLAYLDLVLKKVELHEDPPSDCAICLQELQAGTEAALLPCSHVYHLGCILPWFLCGDNCPLCRFRVVHWNLNSWYMDCPELLDRIGWFRIE</sequence>
<dbReference type="Gramene" id="Jr01_19400_p1">
    <property type="protein sequence ID" value="cds.Jr01_19400_p1"/>
    <property type="gene ID" value="Jr01_19400"/>
</dbReference>
<evidence type="ECO:0000313" key="1">
    <source>
        <dbReference type="Proteomes" id="UP000235220"/>
    </source>
</evidence>
<protein>
    <submittedName>
        <fullName evidence="2">Uncharacterized protein LOC109002868</fullName>
    </submittedName>
</protein>
<dbReference type="PROSITE" id="PS50089">
    <property type="entry name" value="ZF_RING_2"/>
    <property type="match status" value="1"/>
</dbReference>
<dbReference type="PANTHER" id="PTHR45676:SF159">
    <property type="entry name" value="RING-H2 FINGER PROTEIN ATL51"/>
    <property type="match status" value="1"/>
</dbReference>
<dbReference type="AlphaFoldDB" id="A0A2I4FXE8"/>
<dbReference type="Gene3D" id="3.30.40.10">
    <property type="entry name" value="Zinc/RING finger domain, C3HC4 (zinc finger)"/>
    <property type="match status" value="1"/>
</dbReference>
<dbReference type="PANTHER" id="PTHR45676">
    <property type="entry name" value="RING-H2 FINGER PROTEIN ATL51-RELATED"/>
    <property type="match status" value="1"/>
</dbReference>
<dbReference type="RefSeq" id="XP_018836329.2">
    <property type="nucleotide sequence ID" value="XM_018980784.2"/>
</dbReference>
<dbReference type="SMART" id="SM00184">
    <property type="entry name" value="RING"/>
    <property type="match status" value="1"/>
</dbReference>
<dbReference type="OrthoDB" id="1149625at2759"/>
<dbReference type="InterPro" id="IPR013083">
    <property type="entry name" value="Znf_RING/FYVE/PHD"/>
</dbReference>